<dbReference type="InterPro" id="IPR043993">
    <property type="entry name" value="T4SS_pilin"/>
</dbReference>
<keyword evidence="2" id="KW-0732">Signal</keyword>
<dbReference type="AlphaFoldDB" id="A0A1G2THW9"/>
<evidence type="ECO:0000313" key="4">
    <source>
        <dbReference type="Proteomes" id="UP000177279"/>
    </source>
</evidence>
<organism evidence="3 4">
    <name type="scientific">Candidatus Zambryskibacteria bacterium RIFCSPHIGHO2_02_FULL_43_37</name>
    <dbReference type="NCBI Taxonomy" id="1802749"/>
    <lineage>
        <taxon>Bacteria</taxon>
        <taxon>Candidatus Zambryskiibacteriota</taxon>
    </lineage>
</organism>
<evidence type="ECO:0000313" key="3">
    <source>
        <dbReference type="EMBL" id="OHA96914.1"/>
    </source>
</evidence>
<reference evidence="3 4" key="1">
    <citation type="journal article" date="2016" name="Nat. Commun.">
        <title>Thousands of microbial genomes shed light on interconnected biogeochemical processes in an aquifer system.</title>
        <authorList>
            <person name="Anantharaman K."/>
            <person name="Brown C.T."/>
            <person name="Hug L.A."/>
            <person name="Sharon I."/>
            <person name="Castelle C.J."/>
            <person name="Probst A.J."/>
            <person name="Thomas B.C."/>
            <person name="Singh A."/>
            <person name="Wilkins M.J."/>
            <person name="Karaoz U."/>
            <person name="Brodie E.L."/>
            <person name="Williams K.H."/>
            <person name="Hubbard S.S."/>
            <person name="Banfield J.F."/>
        </authorList>
    </citation>
    <scope>NUCLEOTIDE SEQUENCE [LARGE SCALE GENOMIC DNA]</scope>
</reference>
<evidence type="ECO:0000256" key="2">
    <source>
        <dbReference type="SAM" id="SignalP"/>
    </source>
</evidence>
<comment type="caution">
    <text evidence="3">The sequence shown here is derived from an EMBL/GenBank/DDBJ whole genome shotgun (WGS) entry which is preliminary data.</text>
</comment>
<dbReference type="EMBL" id="MHVS01000003">
    <property type="protein sequence ID" value="OHA96914.1"/>
    <property type="molecule type" value="Genomic_DNA"/>
</dbReference>
<feature type="chain" id="PRO_5009584560" evidence="2">
    <location>
        <begin position="22"/>
        <end position="115"/>
    </location>
</feature>
<feature type="transmembrane region" description="Helical" evidence="1">
    <location>
        <begin position="78"/>
        <end position="96"/>
    </location>
</feature>
<evidence type="ECO:0000256" key="1">
    <source>
        <dbReference type="SAM" id="Phobius"/>
    </source>
</evidence>
<keyword evidence="1" id="KW-0812">Transmembrane</keyword>
<proteinExistence type="predicted"/>
<sequence length="115" mass="12655">MKKLIKIVPLAAILFPAVAFAAFPKTSDLILEGSSLVRALILIMAGLALLAFFWGLVKFIFKAGDEKETAAGKRLMQWGLIALFVMVSVWGIIKFVEIELFGNLDKTNPTIPTFQ</sequence>
<keyword evidence="1" id="KW-1133">Transmembrane helix</keyword>
<name>A0A1G2THW9_9BACT</name>
<keyword evidence="1" id="KW-0472">Membrane</keyword>
<dbReference type="Proteomes" id="UP000177279">
    <property type="component" value="Unassembled WGS sequence"/>
</dbReference>
<protein>
    <submittedName>
        <fullName evidence="3">Uncharacterized protein</fullName>
    </submittedName>
</protein>
<gene>
    <name evidence="3" type="ORF">A3D49_02305</name>
</gene>
<accession>A0A1G2THW9</accession>
<dbReference type="Pfam" id="PF18895">
    <property type="entry name" value="T4SS_pilin"/>
    <property type="match status" value="1"/>
</dbReference>
<feature type="signal peptide" evidence="2">
    <location>
        <begin position="1"/>
        <end position="21"/>
    </location>
</feature>
<feature type="transmembrane region" description="Helical" evidence="1">
    <location>
        <begin position="37"/>
        <end position="57"/>
    </location>
</feature>